<evidence type="ECO:0000256" key="1">
    <source>
        <dbReference type="ARBA" id="ARBA00004141"/>
    </source>
</evidence>
<feature type="domain" description="Major facilitator superfamily (MFS) profile" evidence="9">
    <location>
        <begin position="321"/>
        <end position="772"/>
    </location>
</feature>
<dbReference type="InterPro" id="IPR036259">
    <property type="entry name" value="MFS_trans_sf"/>
</dbReference>
<keyword evidence="3" id="KW-0813">Transport</keyword>
<feature type="compositionally biased region" description="Basic and acidic residues" evidence="7">
    <location>
        <begin position="59"/>
        <end position="77"/>
    </location>
</feature>
<comment type="subcellular location">
    <subcellularLocation>
        <location evidence="1">Membrane</location>
        <topology evidence="1">Multi-pass membrane protein</topology>
    </subcellularLocation>
</comment>
<dbReference type="PROSITE" id="PS00217">
    <property type="entry name" value="SUGAR_TRANSPORT_2"/>
    <property type="match status" value="1"/>
</dbReference>
<comment type="caution">
    <text evidence="10">The sequence shown here is derived from an EMBL/GenBank/DDBJ whole genome shotgun (WGS) entry which is preliminary data.</text>
</comment>
<feature type="region of interest" description="Disordered" evidence="7">
    <location>
        <begin position="214"/>
        <end position="290"/>
    </location>
</feature>
<evidence type="ECO:0000313" key="10">
    <source>
        <dbReference type="EMBL" id="TID13743.1"/>
    </source>
</evidence>
<dbReference type="InterPro" id="IPR020846">
    <property type="entry name" value="MFS_dom"/>
</dbReference>
<feature type="compositionally biased region" description="Basic and acidic residues" evidence="7">
    <location>
        <begin position="38"/>
        <end position="49"/>
    </location>
</feature>
<dbReference type="STRING" id="86259.A0A4Z1NLT2"/>
<evidence type="ECO:0000313" key="11">
    <source>
        <dbReference type="Proteomes" id="UP000298493"/>
    </source>
</evidence>
<gene>
    <name evidence="10" type="ORF">E6O75_ATG01721</name>
</gene>
<feature type="transmembrane region" description="Helical" evidence="8">
    <location>
        <begin position="579"/>
        <end position="598"/>
    </location>
</feature>
<feature type="compositionally biased region" description="Basic and acidic residues" evidence="7">
    <location>
        <begin position="237"/>
        <end position="253"/>
    </location>
</feature>
<feature type="transmembrane region" description="Helical" evidence="8">
    <location>
        <begin position="399"/>
        <end position="417"/>
    </location>
</feature>
<evidence type="ECO:0000256" key="2">
    <source>
        <dbReference type="ARBA" id="ARBA00010992"/>
    </source>
</evidence>
<feature type="transmembrane region" description="Helical" evidence="8">
    <location>
        <begin position="364"/>
        <end position="387"/>
    </location>
</feature>
<keyword evidence="11" id="KW-1185">Reference proteome</keyword>
<evidence type="ECO:0000256" key="8">
    <source>
        <dbReference type="SAM" id="Phobius"/>
    </source>
</evidence>
<feature type="transmembrane region" description="Helical" evidence="8">
    <location>
        <begin position="423"/>
        <end position="446"/>
    </location>
</feature>
<feature type="compositionally biased region" description="Low complexity" evidence="7">
    <location>
        <begin position="261"/>
        <end position="271"/>
    </location>
</feature>
<feature type="transmembrane region" description="Helical" evidence="8">
    <location>
        <begin position="458"/>
        <end position="480"/>
    </location>
</feature>
<evidence type="ECO:0000256" key="6">
    <source>
        <dbReference type="ARBA" id="ARBA00023136"/>
    </source>
</evidence>
<evidence type="ECO:0000256" key="7">
    <source>
        <dbReference type="SAM" id="MobiDB-lite"/>
    </source>
</evidence>
<dbReference type="AlphaFoldDB" id="A0A4Z1NLT2"/>
<feature type="transmembrane region" description="Helical" evidence="8">
    <location>
        <begin position="492"/>
        <end position="511"/>
    </location>
</feature>
<organism evidence="10 11">
    <name type="scientific">Venturia nashicola</name>
    <dbReference type="NCBI Taxonomy" id="86259"/>
    <lineage>
        <taxon>Eukaryota</taxon>
        <taxon>Fungi</taxon>
        <taxon>Dikarya</taxon>
        <taxon>Ascomycota</taxon>
        <taxon>Pezizomycotina</taxon>
        <taxon>Dothideomycetes</taxon>
        <taxon>Pleosporomycetidae</taxon>
        <taxon>Venturiales</taxon>
        <taxon>Venturiaceae</taxon>
        <taxon>Venturia</taxon>
    </lineage>
</organism>
<feature type="transmembrane region" description="Helical" evidence="8">
    <location>
        <begin position="320"/>
        <end position="344"/>
    </location>
</feature>
<feature type="transmembrane region" description="Helical" evidence="8">
    <location>
        <begin position="681"/>
        <end position="705"/>
    </location>
</feature>
<evidence type="ECO:0000256" key="5">
    <source>
        <dbReference type="ARBA" id="ARBA00022989"/>
    </source>
</evidence>
<protein>
    <submittedName>
        <fullName evidence="10">Substrate-specific transmembrane transporter</fullName>
    </submittedName>
</protein>
<dbReference type="InterPro" id="IPR050360">
    <property type="entry name" value="MFS_Sugar_Transporters"/>
</dbReference>
<feature type="compositionally biased region" description="Low complexity" evidence="7">
    <location>
        <begin position="82"/>
        <end position="107"/>
    </location>
</feature>
<sequence length="804" mass="87937">MVYNFLSKSRLTLTPSNEDLKKPKSRRTAAPSITKFRTRQDPNSVRHNENAGPSGTNRDQSKADRNVAEGHKQEKSYEPYATVTTLPTSSTPEPTRRPTTSGTPLSTRRMESFYSCRDTSSPVPPHGGDDESVYTLDANDRKAFTPSPLHVRERGERSIFGHGDEEPVIPAELLHLNYLGDPSVHPAHRGVASDNVPDRENWLTRGYAKFITDGTMERRETPDRGGALAEAAEAALEDSKKRNEEEMERQMRERQKKKVSDATTSTAVSSSYAPERVDGEKKGGSAPAVEPAVTVLEKKANGTSAPSEAEIRYKTSRTMFIGVIVSMGGLIFGYGGIGQIGGFLNMPDYINRFGNETSIDGARALGTVRTGTIVGLLMIGALIGAMIAAPITDRFGRKWCIALWAGVFIIGQVIEIATQRAWYQLVIGRTIEGLGIGGLSILTPLYMGEIAPKQIRGVMISCYQLFITTGILLACLVNLGTHKMTSSASWKITMGISLIWPSIMALGVLFLDESPRWDYRKGNIKRAERTIAKTYTVQPGHSVVTAELQEIQTALDTEAAAEDVRWYDVFKAPTMLRRIAVGMTLQMLQQLTGINYFFSYATVLFKVAGVGDGYKTSVILGTVNFVATFGGLWVAGNVGHRKSLIIGGLWISICLFIYAAIGTEFIDGQLAHDTREIKQGGAVLVVFTCLAIVGFATTWGPLPWAVCAEIYPAQYRATSMAFATASNWTFNFMIAFFTPVITKAIGFKFGYVFAGALLAGAVFVFAMVHETKDKSLEAIDQMILDGVKPWKSAQKVDADRKDEA</sequence>
<dbReference type="EMBL" id="SNSC02000025">
    <property type="protein sequence ID" value="TID13743.1"/>
    <property type="molecule type" value="Genomic_DNA"/>
</dbReference>
<dbReference type="CDD" id="cd17356">
    <property type="entry name" value="MFS_HXT"/>
    <property type="match status" value="1"/>
</dbReference>
<dbReference type="Gene3D" id="1.20.1250.20">
    <property type="entry name" value="MFS general substrate transporter like domains"/>
    <property type="match status" value="1"/>
</dbReference>
<evidence type="ECO:0000256" key="4">
    <source>
        <dbReference type="ARBA" id="ARBA00022692"/>
    </source>
</evidence>
<keyword evidence="4 8" id="KW-0812">Transmembrane</keyword>
<accession>A0A4Z1NLT2</accession>
<comment type="similarity">
    <text evidence="2">Belongs to the major facilitator superfamily. Sugar transporter (TC 2.A.1.1) family.</text>
</comment>
<dbReference type="NCBIfam" id="TIGR00879">
    <property type="entry name" value="SP"/>
    <property type="match status" value="1"/>
</dbReference>
<dbReference type="PANTHER" id="PTHR48022:SF91">
    <property type="entry name" value="MAJOR FACILITATOR SUPERFAMILY (MFS) PROFILE DOMAIN-CONTAINING PROTEIN-RELATED"/>
    <property type="match status" value="1"/>
</dbReference>
<dbReference type="OrthoDB" id="4540492at2759"/>
<keyword evidence="6 8" id="KW-0472">Membrane</keyword>
<keyword evidence="5 8" id="KW-1133">Transmembrane helix</keyword>
<dbReference type="InterPro" id="IPR003663">
    <property type="entry name" value="Sugar/inositol_transpt"/>
</dbReference>
<dbReference type="InterPro" id="IPR005828">
    <property type="entry name" value="MFS_sugar_transport-like"/>
</dbReference>
<dbReference type="PANTHER" id="PTHR48022">
    <property type="entry name" value="PLASTIDIC GLUCOSE TRANSPORTER 4"/>
    <property type="match status" value="1"/>
</dbReference>
<dbReference type="PROSITE" id="PS50850">
    <property type="entry name" value="MFS"/>
    <property type="match status" value="1"/>
</dbReference>
<feature type="compositionally biased region" description="Polar residues" evidence="7">
    <location>
        <begin position="1"/>
        <end position="17"/>
    </location>
</feature>
<name>A0A4Z1NLT2_9PEZI</name>
<evidence type="ECO:0000259" key="9">
    <source>
        <dbReference type="PROSITE" id="PS50850"/>
    </source>
</evidence>
<dbReference type="GO" id="GO:0005351">
    <property type="term" value="F:carbohydrate:proton symporter activity"/>
    <property type="evidence" value="ECO:0007669"/>
    <property type="project" value="TreeGrafter"/>
</dbReference>
<feature type="transmembrane region" description="Helical" evidence="8">
    <location>
        <begin position="643"/>
        <end position="661"/>
    </location>
</feature>
<reference evidence="10 11" key="1">
    <citation type="submission" date="2019-04" db="EMBL/GenBank/DDBJ databases">
        <title>High contiguity whole genome sequence and gene annotation resource for two Venturia nashicola isolates.</title>
        <authorList>
            <person name="Prokchorchik M."/>
            <person name="Won K."/>
            <person name="Lee Y."/>
            <person name="Choi E.D."/>
            <person name="Segonzac C."/>
            <person name="Sohn K.H."/>
        </authorList>
    </citation>
    <scope>NUCLEOTIDE SEQUENCE [LARGE SCALE GENOMIC DNA]</scope>
    <source>
        <strain evidence="10 11">PRI2</strain>
    </source>
</reference>
<proteinExistence type="inferred from homology"/>
<feature type="transmembrane region" description="Helical" evidence="8">
    <location>
        <begin position="749"/>
        <end position="768"/>
    </location>
</feature>
<dbReference type="Pfam" id="PF00083">
    <property type="entry name" value="Sugar_tr"/>
    <property type="match status" value="1"/>
</dbReference>
<dbReference type="Proteomes" id="UP000298493">
    <property type="component" value="Unassembled WGS sequence"/>
</dbReference>
<dbReference type="SUPFAM" id="SSF103473">
    <property type="entry name" value="MFS general substrate transporter"/>
    <property type="match status" value="1"/>
</dbReference>
<dbReference type="GO" id="GO:0016020">
    <property type="term" value="C:membrane"/>
    <property type="evidence" value="ECO:0007669"/>
    <property type="project" value="UniProtKB-SubCell"/>
</dbReference>
<feature type="region of interest" description="Disordered" evidence="7">
    <location>
        <begin position="1"/>
        <end position="127"/>
    </location>
</feature>
<feature type="transmembrane region" description="Helical" evidence="8">
    <location>
        <begin position="618"/>
        <end position="636"/>
    </location>
</feature>
<dbReference type="PRINTS" id="PR00171">
    <property type="entry name" value="SUGRTRNSPORT"/>
</dbReference>
<feature type="transmembrane region" description="Helical" evidence="8">
    <location>
        <begin position="717"/>
        <end position="737"/>
    </location>
</feature>
<dbReference type="InterPro" id="IPR005829">
    <property type="entry name" value="Sugar_transporter_CS"/>
</dbReference>
<evidence type="ECO:0000256" key="3">
    <source>
        <dbReference type="ARBA" id="ARBA00022448"/>
    </source>
</evidence>